<dbReference type="Proteomes" id="UP000663869">
    <property type="component" value="Unassembled WGS sequence"/>
</dbReference>
<gene>
    <name evidence="3" type="ORF">FME351_LOCUS6264</name>
    <name evidence="4" type="ORF">HFQ381_LOCUS28931</name>
    <name evidence="2" type="ORF">LUA448_LOCUS3332</name>
    <name evidence="5" type="ORF">TSG867_LOCUS28842</name>
</gene>
<evidence type="ECO:0000313" key="2">
    <source>
        <dbReference type="EMBL" id="CAF3222511.1"/>
    </source>
</evidence>
<keyword evidence="1" id="KW-1133">Transmembrane helix</keyword>
<keyword evidence="1" id="KW-0812">Transmembrane</keyword>
<dbReference type="Proteomes" id="UP000663851">
    <property type="component" value="Unassembled WGS sequence"/>
</dbReference>
<dbReference type="EMBL" id="CAJOBQ010003791">
    <property type="protein sequence ID" value="CAF4617637.1"/>
    <property type="molecule type" value="Genomic_DNA"/>
</dbReference>
<dbReference type="EMBL" id="CAJNYD010000133">
    <property type="protein sequence ID" value="CAF3222511.1"/>
    <property type="molecule type" value="Genomic_DNA"/>
</dbReference>
<dbReference type="Proteomes" id="UP000663833">
    <property type="component" value="Unassembled WGS sequence"/>
</dbReference>
<dbReference type="EMBL" id="CAJNYU010000513">
    <property type="protein sequence ID" value="CAF3370227.1"/>
    <property type="molecule type" value="Genomic_DNA"/>
</dbReference>
<feature type="transmembrane region" description="Helical" evidence="1">
    <location>
        <begin position="91"/>
        <end position="113"/>
    </location>
</feature>
<dbReference type="EMBL" id="CAJOBO010004326">
    <property type="protein sequence ID" value="CAF4517979.1"/>
    <property type="molecule type" value="Genomic_DNA"/>
</dbReference>
<accession>A0A817XMR5</accession>
<keyword evidence="1" id="KW-0472">Membrane</keyword>
<dbReference type="AlphaFoldDB" id="A0A817XMR5"/>
<name>A0A817XMR5_9BILA</name>
<evidence type="ECO:0000313" key="4">
    <source>
        <dbReference type="EMBL" id="CAF4517979.1"/>
    </source>
</evidence>
<reference evidence="3" key="1">
    <citation type="submission" date="2021-02" db="EMBL/GenBank/DDBJ databases">
        <authorList>
            <person name="Nowell W R."/>
        </authorList>
    </citation>
    <scope>NUCLEOTIDE SEQUENCE</scope>
</reference>
<evidence type="ECO:0000256" key="1">
    <source>
        <dbReference type="SAM" id="Phobius"/>
    </source>
</evidence>
<comment type="caution">
    <text evidence="3">The sequence shown here is derived from an EMBL/GenBank/DDBJ whole genome shotgun (WGS) entry which is preliminary data.</text>
</comment>
<organism evidence="3 6">
    <name type="scientific">Rotaria socialis</name>
    <dbReference type="NCBI Taxonomy" id="392032"/>
    <lineage>
        <taxon>Eukaryota</taxon>
        <taxon>Metazoa</taxon>
        <taxon>Spiralia</taxon>
        <taxon>Gnathifera</taxon>
        <taxon>Rotifera</taxon>
        <taxon>Eurotatoria</taxon>
        <taxon>Bdelloidea</taxon>
        <taxon>Philodinida</taxon>
        <taxon>Philodinidae</taxon>
        <taxon>Rotaria</taxon>
    </lineage>
</organism>
<feature type="transmembrane region" description="Helical" evidence="1">
    <location>
        <begin position="49"/>
        <end position="71"/>
    </location>
</feature>
<protein>
    <submittedName>
        <fullName evidence="3">Uncharacterized protein</fullName>
    </submittedName>
</protein>
<evidence type="ECO:0000313" key="3">
    <source>
        <dbReference type="EMBL" id="CAF3370227.1"/>
    </source>
</evidence>
<evidence type="ECO:0000313" key="6">
    <source>
        <dbReference type="Proteomes" id="UP000663869"/>
    </source>
</evidence>
<proteinExistence type="predicted"/>
<sequence length="144" mass="16316">MRTLFRYHSLRQLVLLSQVRRGLPILLRQPLLPPAQQVRKTLCRLCSILSLWLCLLLATTSVTVITTSQLVTDMTVITPQDFEAACQQPVAIVTTLMFVAMVPVHIVGLFALLTKVNKTFNPNFVKAKLRHNERIRRLARGGKQ</sequence>
<evidence type="ECO:0000313" key="5">
    <source>
        <dbReference type="EMBL" id="CAF4617637.1"/>
    </source>
</evidence>
<dbReference type="Proteomes" id="UP000663862">
    <property type="component" value="Unassembled WGS sequence"/>
</dbReference>